<dbReference type="GO" id="GO:0071111">
    <property type="term" value="F:cyclic-guanylate-specific phosphodiesterase activity"/>
    <property type="evidence" value="ECO:0007669"/>
    <property type="project" value="UniProtKB-EC"/>
</dbReference>
<dbReference type="PANTHER" id="PTHR33121">
    <property type="entry name" value="CYCLIC DI-GMP PHOSPHODIESTERASE PDEF"/>
    <property type="match status" value="1"/>
</dbReference>
<dbReference type="AlphaFoldDB" id="A0A1J5QZY6"/>
<dbReference type="EC" id="3.1.4.52" evidence="2"/>
<dbReference type="InterPro" id="IPR001633">
    <property type="entry name" value="EAL_dom"/>
</dbReference>
<dbReference type="Gene3D" id="3.20.20.450">
    <property type="entry name" value="EAL domain"/>
    <property type="match status" value="1"/>
</dbReference>
<dbReference type="SMART" id="SM00052">
    <property type="entry name" value="EAL"/>
    <property type="match status" value="1"/>
</dbReference>
<reference evidence="2" key="1">
    <citation type="submission" date="2016-10" db="EMBL/GenBank/DDBJ databases">
        <title>Sequence of Gallionella enrichment culture.</title>
        <authorList>
            <person name="Poehlein A."/>
            <person name="Muehling M."/>
            <person name="Daniel R."/>
        </authorList>
    </citation>
    <scope>NUCLEOTIDE SEQUENCE</scope>
</reference>
<dbReference type="InterPro" id="IPR035919">
    <property type="entry name" value="EAL_sf"/>
</dbReference>
<dbReference type="PANTHER" id="PTHR33121:SF79">
    <property type="entry name" value="CYCLIC DI-GMP PHOSPHODIESTERASE PDED-RELATED"/>
    <property type="match status" value="1"/>
</dbReference>
<evidence type="ECO:0000259" key="1">
    <source>
        <dbReference type="PROSITE" id="PS50883"/>
    </source>
</evidence>
<name>A0A1J5QZY6_9ZZZZ</name>
<dbReference type="SUPFAM" id="SSF141868">
    <property type="entry name" value="EAL domain-like"/>
    <property type="match status" value="1"/>
</dbReference>
<dbReference type="Pfam" id="PF00563">
    <property type="entry name" value="EAL"/>
    <property type="match status" value="1"/>
</dbReference>
<dbReference type="PROSITE" id="PS50883">
    <property type="entry name" value="EAL"/>
    <property type="match status" value="1"/>
</dbReference>
<dbReference type="EMBL" id="MLJW01000356">
    <property type="protein sequence ID" value="OIQ88810.1"/>
    <property type="molecule type" value="Genomic_DNA"/>
</dbReference>
<feature type="domain" description="EAL" evidence="1">
    <location>
        <begin position="81"/>
        <end position="333"/>
    </location>
</feature>
<proteinExistence type="predicted"/>
<evidence type="ECO:0000313" key="2">
    <source>
        <dbReference type="EMBL" id="OIQ88810.1"/>
    </source>
</evidence>
<protein>
    <submittedName>
        <fullName evidence="2">Oxygen sensor protein DosP</fullName>
        <ecNumber evidence="2">3.1.4.52</ecNumber>
    </submittedName>
</protein>
<dbReference type="CDD" id="cd01948">
    <property type="entry name" value="EAL"/>
    <property type="match status" value="1"/>
</dbReference>
<comment type="caution">
    <text evidence="2">The sequence shown here is derived from an EMBL/GenBank/DDBJ whole genome shotgun (WGS) entry which is preliminary data.</text>
</comment>
<accession>A0A1J5QZY6</accession>
<dbReference type="InterPro" id="IPR050706">
    <property type="entry name" value="Cyclic-di-GMP_PDE-like"/>
</dbReference>
<gene>
    <name evidence="2" type="primary">dosP_7</name>
    <name evidence="2" type="ORF">GALL_292830</name>
</gene>
<organism evidence="2">
    <name type="scientific">mine drainage metagenome</name>
    <dbReference type="NCBI Taxonomy" id="410659"/>
    <lineage>
        <taxon>unclassified sequences</taxon>
        <taxon>metagenomes</taxon>
        <taxon>ecological metagenomes</taxon>
    </lineage>
</organism>
<sequence length="421" mass="45879">MALARDAAHAPWRAAAAALTLGSALAVPIRDAMGQAVAVLLLYGVQAGQFEAASMQLFARHLRQHWEEIWLRCASAAPVVAEEQARELRSLLFAGGLAMYVQPVVDLRDGTLAKVEALARMIHPDGRVIGPGAFLPLLGEADLSLLFRTGLRLALQQLARWDADGLHVDVAVNLPPRTMLDAQCPQWIVDALREHGIAPQRLTLELLEHQSLDPAAQDAAVARLAPLGVQLSMDDLGSGYSSLQRLTALPFTSIKADQGLLVRLREQPLQTLSMLRTIIQMGADLERGVVVEGLEDDDMVEAARWLGAPYGQGYALARPMPADALIPWWRERRGRMLPTDTTPRSALGALAWKWTRREVPGVALAECPLHDFLRQQLPHDAALQQCHARLHAGDADARRELIERLATRVQTAAAEQAVSGG</sequence>
<keyword evidence="2" id="KW-0378">Hydrolase</keyword>